<keyword evidence="3" id="KW-0862">Zinc</keyword>
<dbReference type="CDD" id="cd15489">
    <property type="entry name" value="PHD_SF"/>
    <property type="match status" value="1"/>
</dbReference>
<feature type="region of interest" description="Disordered" evidence="4">
    <location>
        <begin position="129"/>
        <end position="177"/>
    </location>
</feature>
<name>A0A5B7G2Z8_PORTR</name>
<dbReference type="SMART" id="SM00249">
    <property type="entry name" value="PHD"/>
    <property type="match status" value="1"/>
</dbReference>
<dbReference type="GO" id="GO:0008270">
    <property type="term" value="F:zinc ion binding"/>
    <property type="evidence" value="ECO:0007669"/>
    <property type="project" value="UniProtKB-KW"/>
</dbReference>
<protein>
    <recommendedName>
        <fullName evidence="5">Zinc finger PHD-type domain-containing protein</fullName>
    </recommendedName>
</protein>
<dbReference type="InterPro" id="IPR011011">
    <property type="entry name" value="Znf_FYVE_PHD"/>
</dbReference>
<evidence type="ECO:0000256" key="2">
    <source>
        <dbReference type="ARBA" id="ARBA00022771"/>
    </source>
</evidence>
<dbReference type="Proteomes" id="UP000324222">
    <property type="component" value="Unassembled WGS sequence"/>
</dbReference>
<proteinExistence type="predicted"/>
<dbReference type="InterPro" id="IPR019787">
    <property type="entry name" value="Znf_PHD-finger"/>
</dbReference>
<evidence type="ECO:0000313" key="7">
    <source>
        <dbReference type="Proteomes" id="UP000324222"/>
    </source>
</evidence>
<sequence length="218" mass="23871">MADVRDVNNAEPGHCSACGQNKDMKFTIQCEECKSWVHYTCGALPLYLLLCLTRTHRKYMCEKCSFHKYADPDWTAEAIEAPTSECTTHQTATHIATRTGHTLGGLGNSPQDMDLSLVQQTQEHFTPTLSRLSIGSVSTTEGSQGTRTAKPNQATNTAEPPRTSTTSGSSGSHEPSLGLAKARGSLVERLLEIFKECTLRLTKSSFHFLGNYPSKRTS</sequence>
<organism evidence="6 7">
    <name type="scientific">Portunus trituberculatus</name>
    <name type="common">Swimming crab</name>
    <name type="synonym">Neptunus trituberculatus</name>
    <dbReference type="NCBI Taxonomy" id="210409"/>
    <lineage>
        <taxon>Eukaryota</taxon>
        <taxon>Metazoa</taxon>
        <taxon>Ecdysozoa</taxon>
        <taxon>Arthropoda</taxon>
        <taxon>Crustacea</taxon>
        <taxon>Multicrustacea</taxon>
        <taxon>Malacostraca</taxon>
        <taxon>Eumalacostraca</taxon>
        <taxon>Eucarida</taxon>
        <taxon>Decapoda</taxon>
        <taxon>Pleocyemata</taxon>
        <taxon>Brachyura</taxon>
        <taxon>Eubrachyura</taxon>
        <taxon>Portunoidea</taxon>
        <taxon>Portunidae</taxon>
        <taxon>Portuninae</taxon>
        <taxon>Portunus</taxon>
    </lineage>
</organism>
<reference evidence="6" key="1">
    <citation type="submission" date="2019-05" db="EMBL/GenBank/DDBJ databases">
        <title>Another draft genome of Portunus trituberculatus and its Hox gene families provides insights of decapod evolution.</title>
        <authorList>
            <person name="Jeong J.-H."/>
            <person name="Song I."/>
            <person name="Kim S."/>
            <person name="Choi T."/>
            <person name="Kim D."/>
            <person name="Ryu S."/>
            <person name="Kim W."/>
        </authorList>
    </citation>
    <scope>NUCLEOTIDE SEQUENCE [LARGE SCALE GENOMIC DNA]</scope>
    <source>
        <tissue evidence="6">Muscle</tissue>
    </source>
</reference>
<accession>A0A5B7G2Z8</accession>
<keyword evidence="7" id="KW-1185">Reference proteome</keyword>
<gene>
    <name evidence="6" type="ORF">E2C01_044688</name>
</gene>
<feature type="domain" description="Zinc finger PHD-type" evidence="5">
    <location>
        <begin position="14"/>
        <end position="65"/>
    </location>
</feature>
<keyword evidence="1" id="KW-0479">Metal-binding</keyword>
<dbReference type="Pfam" id="PF00628">
    <property type="entry name" value="PHD"/>
    <property type="match status" value="1"/>
</dbReference>
<dbReference type="SUPFAM" id="SSF57903">
    <property type="entry name" value="FYVE/PHD zinc finger"/>
    <property type="match status" value="1"/>
</dbReference>
<keyword evidence="2" id="KW-0863">Zinc-finger</keyword>
<dbReference type="AlphaFoldDB" id="A0A5B7G2Z8"/>
<dbReference type="EMBL" id="VSRR010009767">
    <property type="protein sequence ID" value="MPC50854.1"/>
    <property type="molecule type" value="Genomic_DNA"/>
</dbReference>
<dbReference type="InterPro" id="IPR019786">
    <property type="entry name" value="Zinc_finger_PHD-type_CS"/>
</dbReference>
<dbReference type="Gene3D" id="3.30.40.10">
    <property type="entry name" value="Zinc/RING finger domain, C3HC4 (zinc finger)"/>
    <property type="match status" value="1"/>
</dbReference>
<feature type="compositionally biased region" description="Polar residues" evidence="4">
    <location>
        <begin position="129"/>
        <end position="158"/>
    </location>
</feature>
<comment type="caution">
    <text evidence="6">The sequence shown here is derived from an EMBL/GenBank/DDBJ whole genome shotgun (WGS) entry which is preliminary data.</text>
</comment>
<evidence type="ECO:0000256" key="3">
    <source>
        <dbReference type="ARBA" id="ARBA00022833"/>
    </source>
</evidence>
<evidence type="ECO:0000256" key="1">
    <source>
        <dbReference type="ARBA" id="ARBA00022723"/>
    </source>
</evidence>
<evidence type="ECO:0000256" key="4">
    <source>
        <dbReference type="SAM" id="MobiDB-lite"/>
    </source>
</evidence>
<evidence type="ECO:0000313" key="6">
    <source>
        <dbReference type="EMBL" id="MPC50854.1"/>
    </source>
</evidence>
<dbReference type="InterPro" id="IPR013083">
    <property type="entry name" value="Znf_RING/FYVE/PHD"/>
</dbReference>
<feature type="compositionally biased region" description="Low complexity" evidence="4">
    <location>
        <begin position="163"/>
        <end position="172"/>
    </location>
</feature>
<evidence type="ECO:0000259" key="5">
    <source>
        <dbReference type="SMART" id="SM00249"/>
    </source>
</evidence>
<dbReference type="PROSITE" id="PS01359">
    <property type="entry name" value="ZF_PHD_1"/>
    <property type="match status" value="1"/>
</dbReference>
<dbReference type="InterPro" id="IPR001965">
    <property type="entry name" value="Znf_PHD"/>
</dbReference>